<reference evidence="2 3" key="2">
    <citation type="submission" date="2019-01" db="EMBL/GenBank/DDBJ databases">
        <title>Motilimonas pumilus sp. nov., isolated from the gut of sea cucumber (Apostichopus japonicus).</title>
        <authorList>
            <person name="Wang F.-Q."/>
            <person name="Ren L.-H."/>
            <person name="Lin Y.-W."/>
            <person name="Sun G.-H."/>
            <person name="Du Z.-J."/>
            <person name="Zhao J.-X."/>
            <person name="Liu X.-J."/>
            <person name="Liu L.-J."/>
        </authorList>
    </citation>
    <scope>NUCLEOTIDE SEQUENCE [LARGE SCALE GENOMIC DNA]</scope>
    <source>
        <strain evidence="2 3">PLHSC7-2</strain>
    </source>
</reference>
<evidence type="ECO:0000313" key="3">
    <source>
        <dbReference type="Proteomes" id="UP000283255"/>
    </source>
</evidence>
<proteinExistence type="predicted"/>
<evidence type="ECO:0000256" key="1">
    <source>
        <dbReference type="SAM" id="Phobius"/>
    </source>
</evidence>
<name>A0A418YK83_9GAMM</name>
<protein>
    <submittedName>
        <fullName evidence="2">Uncharacterized protein</fullName>
    </submittedName>
</protein>
<keyword evidence="1" id="KW-0472">Membrane</keyword>
<sequence>MVLLQRVGACLLAFTGLSLLLWSSVLALGIFVTVFAVVWLATTFFNNPTGYRHIRDCSVDVDDSVICAGDGGGEG</sequence>
<dbReference type="EMBL" id="QZCH01000001">
    <property type="protein sequence ID" value="RJG51240.1"/>
    <property type="molecule type" value="Genomic_DNA"/>
</dbReference>
<keyword evidence="1" id="KW-1133">Transmembrane helix</keyword>
<organism evidence="2 3">
    <name type="scientific">Motilimonas pumila</name>
    <dbReference type="NCBI Taxonomy" id="2303987"/>
    <lineage>
        <taxon>Bacteria</taxon>
        <taxon>Pseudomonadati</taxon>
        <taxon>Pseudomonadota</taxon>
        <taxon>Gammaproteobacteria</taxon>
        <taxon>Alteromonadales</taxon>
        <taxon>Alteromonadales genera incertae sedis</taxon>
        <taxon>Motilimonas</taxon>
    </lineage>
</organism>
<dbReference type="RefSeq" id="WP_119908788.1">
    <property type="nucleotide sequence ID" value="NZ_QZCH01000001.1"/>
</dbReference>
<keyword evidence="3" id="KW-1185">Reference proteome</keyword>
<dbReference type="Proteomes" id="UP000283255">
    <property type="component" value="Unassembled WGS sequence"/>
</dbReference>
<gene>
    <name evidence="2" type="ORF">D1Z90_00455</name>
</gene>
<accession>A0A418YK83</accession>
<reference evidence="2 3" key="1">
    <citation type="submission" date="2018-09" db="EMBL/GenBank/DDBJ databases">
        <authorList>
            <person name="Wang F."/>
        </authorList>
    </citation>
    <scope>NUCLEOTIDE SEQUENCE [LARGE SCALE GENOMIC DNA]</scope>
    <source>
        <strain evidence="2 3">PLHSC7-2</strain>
    </source>
</reference>
<comment type="caution">
    <text evidence="2">The sequence shown here is derived from an EMBL/GenBank/DDBJ whole genome shotgun (WGS) entry which is preliminary data.</text>
</comment>
<dbReference type="AlphaFoldDB" id="A0A418YK83"/>
<evidence type="ECO:0000313" key="2">
    <source>
        <dbReference type="EMBL" id="RJG51240.1"/>
    </source>
</evidence>
<feature type="transmembrane region" description="Helical" evidence="1">
    <location>
        <begin position="20"/>
        <end position="45"/>
    </location>
</feature>
<keyword evidence="1" id="KW-0812">Transmembrane</keyword>